<comment type="caution">
    <text evidence="2">The sequence shown here is derived from an EMBL/GenBank/DDBJ whole genome shotgun (WGS) entry which is preliminary data.</text>
</comment>
<dbReference type="Proteomes" id="UP000011592">
    <property type="component" value="Unassembled WGS sequence"/>
</dbReference>
<name>L9Z4Y0_9EURY</name>
<feature type="region of interest" description="Disordered" evidence="1">
    <location>
        <begin position="1"/>
        <end position="51"/>
    </location>
</feature>
<feature type="compositionally biased region" description="Polar residues" evidence="1">
    <location>
        <begin position="18"/>
        <end position="27"/>
    </location>
</feature>
<dbReference type="AlphaFoldDB" id="L9Z4Y0"/>
<dbReference type="RefSeq" id="WP_008455151.1">
    <property type="nucleotide sequence ID" value="NZ_AOIJ01000047.1"/>
</dbReference>
<dbReference type="GeneID" id="58789151"/>
<dbReference type="PATRIC" id="fig|1230459.4.peg.1807"/>
<proteinExistence type="predicted"/>
<accession>L9Z4Y0</accession>
<organism evidence="2 3">
    <name type="scientific">Natrinema gari JCM 14663</name>
    <dbReference type="NCBI Taxonomy" id="1230459"/>
    <lineage>
        <taxon>Archaea</taxon>
        <taxon>Methanobacteriati</taxon>
        <taxon>Methanobacteriota</taxon>
        <taxon>Stenosarchaea group</taxon>
        <taxon>Halobacteria</taxon>
        <taxon>Halobacteriales</taxon>
        <taxon>Natrialbaceae</taxon>
        <taxon>Natrinema</taxon>
    </lineage>
</organism>
<gene>
    <name evidence="2" type="ORF">C486_09050</name>
</gene>
<keyword evidence="3" id="KW-1185">Reference proteome</keyword>
<reference evidence="2 3" key="1">
    <citation type="journal article" date="2014" name="PLoS Genet.">
        <title>Phylogenetically driven sequencing of extremely halophilic archaea reveals strategies for static and dynamic osmo-response.</title>
        <authorList>
            <person name="Becker E.A."/>
            <person name="Seitzer P.M."/>
            <person name="Tritt A."/>
            <person name="Larsen D."/>
            <person name="Krusor M."/>
            <person name="Yao A.I."/>
            <person name="Wu D."/>
            <person name="Madern D."/>
            <person name="Eisen J.A."/>
            <person name="Darling A.E."/>
            <person name="Facciotti M.T."/>
        </authorList>
    </citation>
    <scope>NUCLEOTIDE SEQUENCE [LARGE SCALE GENOMIC DNA]</scope>
    <source>
        <strain evidence="2 3">JCM 14663</strain>
    </source>
</reference>
<sequence>MGALGSSPELVQHAEAVSESTDATSTPKAIGSLGSSADLLQRVTDRAGPSA</sequence>
<evidence type="ECO:0000313" key="3">
    <source>
        <dbReference type="Proteomes" id="UP000011592"/>
    </source>
</evidence>
<dbReference type="EMBL" id="AOIJ01000047">
    <property type="protein sequence ID" value="ELY80258.1"/>
    <property type="molecule type" value="Genomic_DNA"/>
</dbReference>
<protein>
    <submittedName>
        <fullName evidence="2">Uncharacterized protein</fullName>
    </submittedName>
</protein>
<evidence type="ECO:0000256" key="1">
    <source>
        <dbReference type="SAM" id="MobiDB-lite"/>
    </source>
</evidence>
<evidence type="ECO:0000313" key="2">
    <source>
        <dbReference type="EMBL" id="ELY80258.1"/>
    </source>
</evidence>